<dbReference type="NCBIfam" id="TIGR04430">
    <property type="entry name" value="OM_asym_MlaD"/>
    <property type="match status" value="1"/>
</dbReference>
<sequence length="151" mass="15057">MSESPGEVIAGGVTLAVAVGFLIYASQGAGVASTQGNGFDLTASFRSVEGIGVGTDVRMAGVKIGTVTDVALNPETFRADVVVNLGGGFDVPEDSSIAISSEGLLGGNYVELVPGGSPFNLETGDEIEDTQGALSLIGLLAKFVSSASEDG</sequence>
<evidence type="ECO:0000256" key="1">
    <source>
        <dbReference type="SAM" id="Phobius"/>
    </source>
</evidence>
<keyword evidence="4" id="KW-1185">Reference proteome</keyword>
<keyword evidence="1" id="KW-0812">Transmembrane</keyword>
<dbReference type="Proteomes" id="UP000239480">
    <property type="component" value="Unassembled WGS sequence"/>
</dbReference>
<comment type="caution">
    <text evidence="3">The sequence shown here is derived from an EMBL/GenBank/DDBJ whole genome shotgun (WGS) entry which is preliminary data.</text>
</comment>
<evidence type="ECO:0000313" key="3">
    <source>
        <dbReference type="EMBL" id="PRY25291.1"/>
    </source>
</evidence>
<keyword evidence="1" id="KW-1133">Transmembrane helix</keyword>
<accession>A0A2T0RVT8</accession>
<dbReference type="PANTHER" id="PTHR33371">
    <property type="entry name" value="INTERMEMBRANE PHOSPHOLIPID TRANSPORT SYSTEM BINDING PROTEIN MLAD-RELATED"/>
    <property type="match status" value="1"/>
</dbReference>
<evidence type="ECO:0000313" key="4">
    <source>
        <dbReference type="Proteomes" id="UP000239480"/>
    </source>
</evidence>
<dbReference type="GO" id="GO:0005543">
    <property type="term" value="F:phospholipid binding"/>
    <property type="evidence" value="ECO:0007669"/>
    <property type="project" value="TreeGrafter"/>
</dbReference>
<protein>
    <submittedName>
        <fullName evidence="3">Phospholipid/cholesterol/gamma-HCH transport system substrate-binding protein</fullName>
    </submittedName>
</protein>
<dbReference type="PANTHER" id="PTHR33371:SF4">
    <property type="entry name" value="INTERMEMBRANE PHOSPHOLIPID TRANSPORT SYSTEM BINDING PROTEIN MLAD"/>
    <property type="match status" value="1"/>
</dbReference>
<dbReference type="Pfam" id="PF02470">
    <property type="entry name" value="MlaD"/>
    <property type="match status" value="1"/>
</dbReference>
<feature type="transmembrane region" description="Helical" evidence="1">
    <location>
        <begin position="6"/>
        <end position="25"/>
    </location>
</feature>
<dbReference type="RefSeq" id="WP_106204203.1">
    <property type="nucleotide sequence ID" value="NZ_PVTD01000002.1"/>
</dbReference>
<evidence type="ECO:0000259" key="2">
    <source>
        <dbReference type="Pfam" id="PF02470"/>
    </source>
</evidence>
<dbReference type="InterPro" id="IPR030970">
    <property type="entry name" value="ABC_MlaD"/>
</dbReference>
<name>A0A2T0RVT8_9RHOB</name>
<gene>
    <name evidence="3" type="ORF">CLV78_102469</name>
</gene>
<dbReference type="EMBL" id="PVTD01000002">
    <property type="protein sequence ID" value="PRY25291.1"/>
    <property type="molecule type" value="Genomic_DNA"/>
</dbReference>
<reference evidence="3 4" key="1">
    <citation type="submission" date="2018-03" db="EMBL/GenBank/DDBJ databases">
        <title>Genomic Encyclopedia of Archaeal and Bacterial Type Strains, Phase II (KMG-II): from individual species to whole genera.</title>
        <authorList>
            <person name="Goeker M."/>
        </authorList>
    </citation>
    <scope>NUCLEOTIDE SEQUENCE [LARGE SCALE GENOMIC DNA]</scope>
    <source>
        <strain evidence="3 4">DSM 29328</strain>
    </source>
</reference>
<dbReference type="OrthoDB" id="7164001at2"/>
<dbReference type="InterPro" id="IPR003399">
    <property type="entry name" value="Mce/MlaD"/>
</dbReference>
<feature type="domain" description="Mce/MlaD" evidence="2">
    <location>
        <begin position="39"/>
        <end position="115"/>
    </location>
</feature>
<dbReference type="AlphaFoldDB" id="A0A2T0RVT8"/>
<keyword evidence="1" id="KW-0472">Membrane</keyword>
<organism evidence="3 4">
    <name type="scientific">Aliiruegeria haliotis</name>
    <dbReference type="NCBI Taxonomy" id="1280846"/>
    <lineage>
        <taxon>Bacteria</taxon>
        <taxon>Pseudomonadati</taxon>
        <taxon>Pseudomonadota</taxon>
        <taxon>Alphaproteobacteria</taxon>
        <taxon>Rhodobacterales</taxon>
        <taxon>Roseobacteraceae</taxon>
        <taxon>Aliiruegeria</taxon>
    </lineage>
</organism>
<dbReference type="InterPro" id="IPR052336">
    <property type="entry name" value="MlaD_Phospholipid_Transporter"/>
</dbReference>
<proteinExistence type="predicted"/>
<dbReference type="GO" id="GO:0005548">
    <property type="term" value="F:phospholipid transporter activity"/>
    <property type="evidence" value="ECO:0007669"/>
    <property type="project" value="TreeGrafter"/>
</dbReference>